<dbReference type="InterPro" id="IPR018520">
    <property type="entry name" value="UPP_synth-like_CS"/>
</dbReference>
<keyword evidence="3" id="KW-1133">Transmembrane helix</keyword>
<gene>
    <name evidence="4" type="ORF">ABL78_7564</name>
</gene>
<dbReference type="GO" id="GO:0045547">
    <property type="term" value="F:ditrans,polycis-polyprenyl diphosphate synthase [(2E,6E)-farnesyl diphosphate specific] activity"/>
    <property type="evidence" value="ECO:0007669"/>
    <property type="project" value="TreeGrafter"/>
</dbReference>
<dbReference type="InterPro" id="IPR001441">
    <property type="entry name" value="UPP_synth-like"/>
</dbReference>
<feature type="transmembrane region" description="Helical" evidence="3">
    <location>
        <begin position="37"/>
        <end position="58"/>
    </location>
</feature>
<evidence type="ECO:0000256" key="2">
    <source>
        <dbReference type="ARBA" id="ARBA00022679"/>
    </source>
</evidence>
<dbReference type="GO" id="GO:0016094">
    <property type="term" value="P:polyprenol biosynthetic process"/>
    <property type="evidence" value="ECO:0007669"/>
    <property type="project" value="TreeGrafter"/>
</dbReference>
<keyword evidence="5" id="KW-1185">Reference proteome</keyword>
<dbReference type="VEuPathDB" id="TriTrypDB:Lsey_0383_0030"/>
<evidence type="ECO:0000313" key="5">
    <source>
        <dbReference type="Proteomes" id="UP000038009"/>
    </source>
</evidence>
<comment type="similarity">
    <text evidence="1 3">Belongs to the UPP synthase family.</text>
</comment>
<comment type="caution">
    <text evidence="4">The sequence shown here is derived from an EMBL/GenBank/DDBJ whole genome shotgun (WGS) entry which is preliminary data.</text>
</comment>
<dbReference type="PANTHER" id="PTHR10291">
    <property type="entry name" value="DEHYDRODOLICHYL DIPHOSPHATE SYNTHASE FAMILY MEMBER"/>
    <property type="match status" value="1"/>
</dbReference>
<dbReference type="EC" id="2.5.1.-" evidence="3"/>
<proteinExistence type="inferred from homology"/>
<dbReference type="Proteomes" id="UP000038009">
    <property type="component" value="Unassembled WGS sequence"/>
</dbReference>
<sequence>MSSPLLSRHRAAAFPSDYAVFNDSGEMFALRNACGTFGVACVSLLFVAFFAQMGIVLLRLYALRESDKVSLPKPDPARRMVRHLGIIMDGNRRFGRCHRTFHEEPDAAMLKALRTELCSPEAALLCNNSSDKSSWLSTHYNHFMQLIEHTALGGHHAGGEKLLDVLSYCIEAKIDMVTAYAFSTDNWQRPTVELDALMSLFLFFFDRIRKVAQDKHIFIRFISTEPERLPPRVLELMQAVEIESRAIRPRRLTLNICVSYSGQSEIVAACNRLLARRLRSCGSSLATPVTGEEMNSEMLRSITQSEYEEQDKDVFSNGVSVEPELILRTSGEQRVSNFLLYECAYSEFTFFKKTWPEFTREDLLKALDDYASRDKRKGR</sequence>
<accession>A0A0N0P394</accession>
<dbReference type="EMBL" id="LJSK01000383">
    <property type="protein sequence ID" value="KPI83397.1"/>
    <property type="molecule type" value="Genomic_DNA"/>
</dbReference>
<dbReference type="Gene3D" id="3.40.1180.10">
    <property type="entry name" value="Decaprenyl diphosphate synthase-like"/>
    <property type="match status" value="1"/>
</dbReference>
<name>A0A0N0P394_LEPSE</name>
<evidence type="ECO:0000256" key="3">
    <source>
        <dbReference type="RuleBase" id="RU363018"/>
    </source>
</evidence>
<dbReference type="OrthoDB" id="4173905at2759"/>
<dbReference type="CDD" id="cd00475">
    <property type="entry name" value="Cis_IPPS"/>
    <property type="match status" value="1"/>
</dbReference>
<dbReference type="PROSITE" id="PS01066">
    <property type="entry name" value="UPP_SYNTHASE"/>
    <property type="match status" value="1"/>
</dbReference>
<dbReference type="AlphaFoldDB" id="A0A0N0P394"/>
<dbReference type="PANTHER" id="PTHR10291:SF43">
    <property type="entry name" value="DEHYDRODOLICHYL DIPHOSPHATE SYNTHASE COMPLEX SUBUNIT DHDDS"/>
    <property type="match status" value="1"/>
</dbReference>
<organism evidence="4 5">
    <name type="scientific">Leptomonas seymouri</name>
    <dbReference type="NCBI Taxonomy" id="5684"/>
    <lineage>
        <taxon>Eukaryota</taxon>
        <taxon>Discoba</taxon>
        <taxon>Euglenozoa</taxon>
        <taxon>Kinetoplastea</taxon>
        <taxon>Metakinetoplastina</taxon>
        <taxon>Trypanosomatida</taxon>
        <taxon>Trypanosomatidae</taxon>
        <taxon>Leishmaniinae</taxon>
        <taxon>Leptomonas</taxon>
    </lineage>
</organism>
<evidence type="ECO:0000313" key="4">
    <source>
        <dbReference type="EMBL" id="KPI83397.1"/>
    </source>
</evidence>
<dbReference type="Pfam" id="PF01255">
    <property type="entry name" value="Prenyltransf"/>
    <property type="match status" value="1"/>
</dbReference>
<evidence type="ECO:0000256" key="1">
    <source>
        <dbReference type="ARBA" id="ARBA00005432"/>
    </source>
</evidence>
<reference evidence="4 5" key="1">
    <citation type="journal article" date="2015" name="PLoS Pathog.">
        <title>Leptomonas seymouri: Adaptations to the Dixenous Life Cycle Analyzed by Genome Sequencing, Transcriptome Profiling and Co-infection with Leishmania donovani.</title>
        <authorList>
            <person name="Kraeva N."/>
            <person name="Butenko A."/>
            <person name="Hlavacova J."/>
            <person name="Kostygov A."/>
            <person name="Myskova J."/>
            <person name="Grybchuk D."/>
            <person name="Lestinova T."/>
            <person name="Votypka J."/>
            <person name="Volf P."/>
            <person name="Opperdoes F."/>
            <person name="Flegontov P."/>
            <person name="Lukes J."/>
            <person name="Yurchenko V."/>
        </authorList>
    </citation>
    <scope>NUCLEOTIDE SEQUENCE [LARGE SCALE GENOMIC DNA]</scope>
    <source>
        <strain evidence="4 5">ATCC 30220</strain>
    </source>
</reference>
<dbReference type="GO" id="GO:0005783">
    <property type="term" value="C:endoplasmic reticulum"/>
    <property type="evidence" value="ECO:0007669"/>
    <property type="project" value="TreeGrafter"/>
</dbReference>
<keyword evidence="3" id="KW-0472">Membrane</keyword>
<dbReference type="HAMAP" id="MF_01139">
    <property type="entry name" value="ISPT"/>
    <property type="match status" value="1"/>
</dbReference>
<keyword evidence="2 3" id="KW-0808">Transferase</keyword>
<dbReference type="OMA" id="ECAYSEF"/>
<protein>
    <recommendedName>
        <fullName evidence="3">Alkyl transferase</fullName>
        <ecNumber evidence="3">2.5.1.-</ecNumber>
    </recommendedName>
</protein>
<dbReference type="NCBIfam" id="TIGR00055">
    <property type="entry name" value="uppS"/>
    <property type="match status" value="1"/>
</dbReference>
<keyword evidence="3" id="KW-0812">Transmembrane</keyword>
<dbReference type="SUPFAM" id="SSF64005">
    <property type="entry name" value="Undecaprenyl diphosphate synthase"/>
    <property type="match status" value="1"/>
</dbReference>
<dbReference type="InterPro" id="IPR036424">
    <property type="entry name" value="UPP_synth-like_sf"/>
</dbReference>